<feature type="coiled-coil region" evidence="1">
    <location>
        <begin position="255"/>
        <end position="296"/>
    </location>
</feature>
<dbReference type="VEuPathDB" id="TriTrypDB:BSAL_87670"/>
<gene>
    <name evidence="2" type="ORF">BSAL_87670</name>
</gene>
<evidence type="ECO:0000313" key="2">
    <source>
        <dbReference type="EMBL" id="CUG83552.1"/>
    </source>
</evidence>
<dbReference type="AlphaFoldDB" id="A0A0S4J5U3"/>
<evidence type="ECO:0000256" key="1">
    <source>
        <dbReference type="SAM" id="Coils"/>
    </source>
</evidence>
<dbReference type="Proteomes" id="UP000051952">
    <property type="component" value="Unassembled WGS sequence"/>
</dbReference>
<accession>A0A0S4J5U3</accession>
<feature type="non-terminal residue" evidence="2">
    <location>
        <position position="357"/>
    </location>
</feature>
<organism evidence="2 3">
    <name type="scientific">Bodo saltans</name>
    <name type="common">Flagellated protozoan</name>
    <dbReference type="NCBI Taxonomy" id="75058"/>
    <lineage>
        <taxon>Eukaryota</taxon>
        <taxon>Discoba</taxon>
        <taxon>Euglenozoa</taxon>
        <taxon>Kinetoplastea</taxon>
        <taxon>Metakinetoplastina</taxon>
        <taxon>Eubodonida</taxon>
        <taxon>Bodonidae</taxon>
        <taxon>Bodo</taxon>
    </lineage>
</organism>
<feature type="coiled-coil region" evidence="1">
    <location>
        <begin position="178"/>
        <end position="205"/>
    </location>
</feature>
<proteinExistence type="predicted"/>
<reference evidence="3" key="1">
    <citation type="submission" date="2015-09" db="EMBL/GenBank/DDBJ databases">
        <authorList>
            <consortium name="Pathogen Informatics"/>
        </authorList>
    </citation>
    <scope>NUCLEOTIDE SEQUENCE [LARGE SCALE GENOMIC DNA]</scope>
    <source>
        <strain evidence="3">Lake Konstanz</strain>
    </source>
</reference>
<name>A0A0S4J5U3_BODSA</name>
<protein>
    <submittedName>
        <fullName evidence="2">Uncharacterized protein</fullName>
    </submittedName>
</protein>
<keyword evidence="1" id="KW-0175">Coiled coil</keyword>
<dbReference type="EMBL" id="CYKH01001098">
    <property type="protein sequence ID" value="CUG83552.1"/>
    <property type="molecule type" value="Genomic_DNA"/>
</dbReference>
<evidence type="ECO:0000313" key="3">
    <source>
        <dbReference type="Proteomes" id="UP000051952"/>
    </source>
</evidence>
<sequence length="357" mass="38880">MSGKKILKGNLTSHETRDFTSILDTRHVSAFSFFVAFSKNVFKHLDMCIFVFLLLLSAARSEIIQFGLSLFMLRNRYQHPATATLVNAGIQLARTITNQAESEGWDNSERHQQVQIQSQAELRATVSEDAQQEFHSEAARHSCGEVQECDQALAFAKDLIERLTNVSGRDLAVALDAEKHCRQELQKQEAELQAAEVQVAACDAAVNDADTAAAESSAQLDVATRLLNERTCEVSVAEENVTEAEAVVDFASTTEIRLEAAANDAHTQLQNAQAEAEEAQQRMDEAIAHLDAAKAAHAQANAAAQCAIAAATLQQHVSDESTRTQISEVAAANADVDAAYAHLATITLEANEHEHTW</sequence>
<keyword evidence="3" id="KW-1185">Reference proteome</keyword>